<keyword evidence="3" id="KW-0547">Nucleotide-binding</keyword>
<dbReference type="Gene3D" id="3.30.565.10">
    <property type="entry name" value="Histidine kinase-like ATPase, C-terminal domain"/>
    <property type="match status" value="1"/>
</dbReference>
<evidence type="ECO:0000313" key="3">
    <source>
        <dbReference type="EMBL" id="XDJ53476.1"/>
    </source>
</evidence>
<dbReference type="GO" id="GO:0016747">
    <property type="term" value="F:acyltransferase activity, transferring groups other than amino-acyl groups"/>
    <property type="evidence" value="ECO:0007669"/>
    <property type="project" value="InterPro"/>
</dbReference>
<gene>
    <name evidence="6" type="ORF">ABRY96_06805</name>
    <name evidence="5" type="ORF">ABRY97_08120</name>
    <name evidence="4" type="ORF">ABRZ00_02615</name>
    <name evidence="3" type="ORF">ABRZ01_02975</name>
    <name evidence="2" type="ORF">ABRZ02_13760</name>
</gene>
<dbReference type="GO" id="GO:0005524">
    <property type="term" value="F:ATP binding"/>
    <property type="evidence" value="ECO:0007669"/>
    <property type="project" value="UniProtKB-KW"/>
</dbReference>
<dbReference type="Gene3D" id="3.40.630.30">
    <property type="match status" value="1"/>
</dbReference>
<dbReference type="EMBL" id="CP158264">
    <property type="protein sequence ID" value="XDJ73597.1"/>
    <property type="molecule type" value="Genomic_DNA"/>
</dbReference>
<dbReference type="InterPro" id="IPR016181">
    <property type="entry name" value="Acyl_CoA_acyltransferase"/>
</dbReference>
<reference evidence="3" key="1">
    <citation type="submission" date="2024-05" db="EMBL/GenBank/DDBJ databases">
        <authorList>
            <person name="Luo Y.-C."/>
            <person name="Nicholds J."/>
            <person name="Mortimer T."/>
            <person name="Maboni G."/>
        </authorList>
    </citation>
    <scope>NUCLEOTIDE SEQUENCE</scope>
    <source>
        <strain evidence="6">143751</strain>
        <strain evidence="5">143811</strain>
        <strain evidence="4">150221</strain>
        <strain evidence="3">150964</strain>
        <strain evidence="2">153271</strain>
    </source>
</reference>
<accession>A0AB39DI58</accession>
<dbReference type="InterPro" id="IPR036890">
    <property type="entry name" value="HATPase_C_sf"/>
</dbReference>
<dbReference type="KEGG" id="cgin:ABRZ00_02615"/>
<evidence type="ECO:0000259" key="1">
    <source>
        <dbReference type="PROSITE" id="PS51186"/>
    </source>
</evidence>
<evidence type="ECO:0000313" key="6">
    <source>
        <dbReference type="EMBL" id="XDJ81424.1"/>
    </source>
</evidence>
<dbReference type="EMBL" id="CP158266">
    <property type="protein sequence ID" value="XDJ81424.1"/>
    <property type="molecule type" value="Genomic_DNA"/>
</dbReference>
<dbReference type="SUPFAM" id="SSF55729">
    <property type="entry name" value="Acyl-CoA N-acyltransferases (Nat)"/>
    <property type="match status" value="1"/>
</dbReference>
<dbReference type="EMBL" id="CP158257">
    <property type="protein sequence ID" value="XDJ56089.1"/>
    <property type="molecule type" value="Genomic_DNA"/>
</dbReference>
<dbReference type="RefSeq" id="WP_368644405.1">
    <property type="nucleotide sequence ID" value="NZ_CP158253.1"/>
</dbReference>
<dbReference type="InterPro" id="IPR000182">
    <property type="entry name" value="GNAT_dom"/>
</dbReference>
<evidence type="ECO:0000313" key="2">
    <source>
        <dbReference type="EMBL" id="XDJ44690.1"/>
    </source>
</evidence>
<feature type="domain" description="N-acetyltransferase" evidence="1">
    <location>
        <begin position="173"/>
        <end position="342"/>
    </location>
</feature>
<dbReference type="EMBL" id="CP158253">
    <property type="protein sequence ID" value="XDJ44690.1"/>
    <property type="molecule type" value="Genomic_DNA"/>
</dbReference>
<name>A0AB39DI58_9BURK</name>
<dbReference type="PROSITE" id="PS51186">
    <property type="entry name" value="GNAT"/>
    <property type="match status" value="1"/>
</dbReference>
<protein>
    <submittedName>
        <fullName evidence="3">ATP-binding protein</fullName>
    </submittedName>
</protein>
<organism evidence="3">
    <name type="scientific">Castellaniella ginsengisoli</name>
    <dbReference type="NCBI Taxonomy" id="546114"/>
    <lineage>
        <taxon>Bacteria</taxon>
        <taxon>Pseudomonadati</taxon>
        <taxon>Pseudomonadota</taxon>
        <taxon>Betaproteobacteria</taxon>
        <taxon>Burkholderiales</taxon>
        <taxon>Alcaligenaceae</taxon>
        <taxon>Castellaniella</taxon>
    </lineage>
</organism>
<dbReference type="EMBL" id="CP158256">
    <property type="protein sequence ID" value="XDJ53476.1"/>
    <property type="molecule type" value="Genomic_DNA"/>
</dbReference>
<evidence type="ECO:0000313" key="5">
    <source>
        <dbReference type="EMBL" id="XDJ73597.1"/>
    </source>
</evidence>
<proteinExistence type="predicted"/>
<dbReference type="AlphaFoldDB" id="A0AB39DI58"/>
<sequence length="502" mass="55251">MNGQIAGPPLSSVRLRIPACMGAIAYVQHATHWFVEQAEMAERQSFAINLAIEELILTLLRHAFDGGSEQGDLEISIELRSTLLRLEVACRALPFDLSMVPSYQPGEAGDDASLSVLLLKHMVDRYHLHNGGRDGYRILLEWLRPLAHVEEMDHSPAPEGAAVQADGPVDPIAEIRPLREDEALALSRLVYRSYGYSYVSDFLYYPQRIVARLQDKTLHSWVAVSERGELAGHAALMSSGPGAAAVEWGIGVIDPRWRGQNLLRKLSAEVTRQAAETDASILFVHAVTNHPLTQKSGIRLGFQVTALLLGFAPADLEFRHIHDQLSQRESTFIGIRPLKPLPKQALYLPARHADTIRLLATGAGIALIEATALTAHPAEDAVTAFDTLIEPSVNVAFMNLASAGAELASSLAAERRRLCREKVDVIYLNIDLSSAYAQYATEVAEADGFFLAGLTPMQPWPYTLTLQYLNNLDFDYGAIHAVGEQAEWLKTLVRQEQQRVSG</sequence>
<keyword evidence="3" id="KW-0067">ATP-binding</keyword>
<dbReference type="GeneID" id="93066391"/>
<evidence type="ECO:0000313" key="4">
    <source>
        <dbReference type="EMBL" id="XDJ56089.1"/>
    </source>
</evidence>